<evidence type="ECO:0000256" key="6">
    <source>
        <dbReference type="ARBA" id="ARBA00022989"/>
    </source>
</evidence>
<evidence type="ECO:0000256" key="2">
    <source>
        <dbReference type="ARBA" id="ARBA00022448"/>
    </source>
</evidence>
<dbReference type="EMBL" id="CP063989">
    <property type="protein sequence ID" value="QPL06114.1"/>
    <property type="molecule type" value="Genomic_DNA"/>
</dbReference>
<dbReference type="GO" id="GO:0008320">
    <property type="term" value="F:protein transmembrane transporter activity"/>
    <property type="evidence" value="ECO:0007669"/>
    <property type="project" value="UniProtKB-UniRule"/>
</dbReference>
<dbReference type="InterPro" id="IPR003369">
    <property type="entry name" value="TatA/B/E"/>
</dbReference>
<dbReference type="AlphaFoldDB" id="A0A7T0PWU9"/>
<comment type="function">
    <text evidence="9">Part of the twin-arginine translocation (Tat) system that transports large folded proteins containing a characteristic twin-arginine motif in their signal peptide across membranes. Together with TatC, TatB is part of a receptor directly interacting with Tat signal peptides. TatB may form an oligomeric binding site that transiently accommodates folded Tat precursor proteins before their translocation.</text>
</comment>
<sequence length="344" mass="36247">MFGINGNEFIVLLLVLVVIIGPQRLPEYTRKLTQWVRQLRLFLDNAKAQIAEEVGPELADLNLQDLDPRNYDPRKIVRDALGEDLDAIRKDLSQPFESFSAAAKESSDAAAKAVTEDARSRHGKKSLSSMIDEKAEETRKAANATAADAVAETEAGTVPAQVSAAHAESTGDTPAAEASVDVDALTDEQVEAAIGAARGAAVLPGLAEESTAMHRAARELTDDAAFAVVPDDEPQATELAEEDSSQSQEAAAAEQVETAGQGEVTEQVDDTGRREFFSGAADAIVGAAQAAEEAVDLVPDEIPSTLVADAPRAERVRPLSPRDVVRASAAAARTSREALVAAVD</sequence>
<keyword evidence="4 9" id="KW-0812">Transmembrane</keyword>
<keyword evidence="8 9" id="KW-0472">Membrane</keyword>
<evidence type="ECO:0000256" key="1">
    <source>
        <dbReference type="ARBA" id="ARBA00004167"/>
    </source>
</evidence>
<proteinExistence type="inferred from homology"/>
<keyword evidence="6 9" id="KW-1133">Transmembrane helix</keyword>
<evidence type="ECO:0000256" key="4">
    <source>
        <dbReference type="ARBA" id="ARBA00022692"/>
    </source>
</evidence>
<keyword evidence="3 9" id="KW-1003">Cell membrane</keyword>
<dbReference type="HAMAP" id="MF_00237">
    <property type="entry name" value="TatB"/>
    <property type="match status" value="1"/>
</dbReference>
<name>A0A7T0PWU9_9ACTO</name>
<dbReference type="GO" id="GO:0033281">
    <property type="term" value="C:TAT protein transport complex"/>
    <property type="evidence" value="ECO:0007669"/>
    <property type="project" value="UniProtKB-UniRule"/>
</dbReference>
<dbReference type="Gene3D" id="1.20.5.3310">
    <property type="match status" value="1"/>
</dbReference>
<dbReference type="RefSeq" id="WP_166855594.1">
    <property type="nucleotide sequence ID" value="NZ_CP063989.1"/>
</dbReference>
<evidence type="ECO:0000256" key="9">
    <source>
        <dbReference type="HAMAP-Rule" id="MF_00237"/>
    </source>
</evidence>
<dbReference type="Proteomes" id="UP000594637">
    <property type="component" value="Chromosome"/>
</dbReference>
<evidence type="ECO:0000313" key="12">
    <source>
        <dbReference type="Proteomes" id="UP000594637"/>
    </source>
</evidence>
<dbReference type="PRINTS" id="PR01506">
    <property type="entry name" value="TATBPROTEIN"/>
</dbReference>
<keyword evidence="2 9" id="KW-0813">Transport</keyword>
<keyword evidence="7 9" id="KW-0811">Translocation</keyword>
<evidence type="ECO:0000256" key="5">
    <source>
        <dbReference type="ARBA" id="ARBA00022927"/>
    </source>
</evidence>
<feature type="region of interest" description="Disordered" evidence="10">
    <location>
        <begin position="107"/>
        <end position="178"/>
    </location>
</feature>
<dbReference type="InterPro" id="IPR018448">
    <property type="entry name" value="TatB"/>
</dbReference>
<accession>A0A7T0PWU9</accession>
<protein>
    <recommendedName>
        <fullName evidence="9">Sec-independent protein translocase protein TatB</fullName>
    </recommendedName>
</protein>
<keyword evidence="5 9" id="KW-0653">Protein transport</keyword>
<dbReference type="KEGG" id="arep:ID810_04080"/>
<reference evidence="11 12" key="1">
    <citation type="submission" date="2020-11" db="EMBL/GenBank/DDBJ databases">
        <title>Actinomyces sp. ZJ750.</title>
        <authorList>
            <person name="Zhou J."/>
        </authorList>
    </citation>
    <scope>NUCLEOTIDE SEQUENCE [LARGE SCALE GENOMIC DNA]</scope>
    <source>
        <strain evidence="11 12">ZJ750</strain>
    </source>
</reference>
<evidence type="ECO:0000256" key="3">
    <source>
        <dbReference type="ARBA" id="ARBA00022475"/>
    </source>
</evidence>
<feature type="compositionally biased region" description="Low complexity" evidence="10">
    <location>
        <begin position="141"/>
        <end position="157"/>
    </location>
</feature>
<gene>
    <name evidence="9" type="primary">tatB</name>
    <name evidence="11" type="ORF">ID810_04080</name>
</gene>
<comment type="subcellular location">
    <subcellularLocation>
        <location evidence="9">Cell membrane</location>
        <topology evidence="9">Single-pass membrane protein</topology>
    </subcellularLocation>
    <subcellularLocation>
        <location evidence="1">Membrane</location>
        <topology evidence="1">Single-pass membrane protein</topology>
    </subcellularLocation>
</comment>
<comment type="similarity">
    <text evidence="9">Belongs to the TatB family.</text>
</comment>
<organism evidence="11 12">
    <name type="scientific">Actinomyces respiraculi</name>
    <dbReference type="NCBI Taxonomy" id="2744574"/>
    <lineage>
        <taxon>Bacteria</taxon>
        <taxon>Bacillati</taxon>
        <taxon>Actinomycetota</taxon>
        <taxon>Actinomycetes</taxon>
        <taxon>Actinomycetales</taxon>
        <taxon>Actinomycetaceae</taxon>
        <taxon>Actinomyces</taxon>
    </lineage>
</organism>
<evidence type="ECO:0000256" key="8">
    <source>
        <dbReference type="ARBA" id="ARBA00023136"/>
    </source>
</evidence>
<evidence type="ECO:0000313" key="11">
    <source>
        <dbReference type="EMBL" id="QPL06114.1"/>
    </source>
</evidence>
<keyword evidence="12" id="KW-1185">Reference proteome</keyword>
<dbReference type="GO" id="GO:0043953">
    <property type="term" value="P:protein transport by the Tat complex"/>
    <property type="evidence" value="ECO:0007669"/>
    <property type="project" value="UniProtKB-UniRule"/>
</dbReference>
<comment type="subunit">
    <text evidence="9">The Tat system comprises two distinct complexes: a TatABC complex, containing multiple copies of TatA, TatB and TatC subunits, and a separate TatA complex, containing only TatA subunits. Substrates initially bind to the TatABC complex, which probably triggers association of the separate TatA complex to form the active translocon.</text>
</comment>
<dbReference type="Pfam" id="PF02416">
    <property type="entry name" value="TatA_B_E"/>
    <property type="match status" value="1"/>
</dbReference>
<feature type="compositionally biased region" description="Basic and acidic residues" evidence="10">
    <location>
        <begin position="131"/>
        <end position="140"/>
    </location>
</feature>
<evidence type="ECO:0000256" key="7">
    <source>
        <dbReference type="ARBA" id="ARBA00023010"/>
    </source>
</evidence>
<evidence type="ECO:0000256" key="10">
    <source>
        <dbReference type="SAM" id="MobiDB-lite"/>
    </source>
</evidence>